<dbReference type="Proteomes" id="UP001057402">
    <property type="component" value="Chromosome 5"/>
</dbReference>
<accession>A0ACB9QX23</accession>
<comment type="caution">
    <text evidence="1">The sequence shown here is derived from an EMBL/GenBank/DDBJ whole genome shotgun (WGS) entry which is preliminary data.</text>
</comment>
<name>A0ACB9QX23_9MYRT</name>
<evidence type="ECO:0000313" key="1">
    <source>
        <dbReference type="EMBL" id="KAI4371218.1"/>
    </source>
</evidence>
<evidence type="ECO:0000313" key="2">
    <source>
        <dbReference type="Proteomes" id="UP001057402"/>
    </source>
</evidence>
<organism evidence="1 2">
    <name type="scientific">Melastoma candidum</name>
    <dbReference type="NCBI Taxonomy" id="119954"/>
    <lineage>
        <taxon>Eukaryota</taxon>
        <taxon>Viridiplantae</taxon>
        <taxon>Streptophyta</taxon>
        <taxon>Embryophyta</taxon>
        <taxon>Tracheophyta</taxon>
        <taxon>Spermatophyta</taxon>
        <taxon>Magnoliopsida</taxon>
        <taxon>eudicotyledons</taxon>
        <taxon>Gunneridae</taxon>
        <taxon>Pentapetalae</taxon>
        <taxon>rosids</taxon>
        <taxon>malvids</taxon>
        <taxon>Myrtales</taxon>
        <taxon>Melastomataceae</taxon>
        <taxon>Melastomatoideae</taxon>
        <taxon>Melastomateae</taxon>
        <taxon>Melastoma</taxon>
    </lineage>
</organism>
<proteinExistence type="predicted"/>
<protein>
    <submittedName>
        <fullName evidence="1">Uncharacterized protein</fullName>
    </submittedName>
</protein>
<keyword evidence="2" id="KW-1185">Reference proteome</keyword>
<reference evidence="2" key="1">
    <citation type="journal article" date="2023" name="Front. Plant Sci.">
        <title>Chromosomal-level genome assembly of Melastoma candidum provides insights into trichome evolution.</title>
        <authorList>
            <person name="Zhong Y."/>
            <person name="Wu W."/>
            <person name="Sun C."/>
            <person name="Zou P."/>
            <person name="Liu Y."/>
            <person name="Dai S."/>
            <person name="Zhou R."/>
        </authorList>
    </citation>
    <scope>NUCLEOTIDE SEQUENCE [LARGE SCALE GENOMIC DNA]</scope>
</reference>
<sequence>MPVAKAGSSSDSRVIAHVDLDCFYVQVEQRKRPELRGVPAAVVQYNSWKGGGLIAVSYEARAYGVTRSMRGDEAKAICPNIHLVQVPVARGKADLSTYREAGSEVVSILARRGRCERASIDEVYLDLTDAAEALLAEYPPGQLEKKPIDEEALNSHISGLNSMGDDHNQRVKEWISRGDADRRDKLLACGVLIVTDLRKQVLQDTQFTCSAGIAHNKMLAKLASGMHKPAQQTVVPQSAVKEFLELLPIKKMKQLGGKLGNQLQNELGIRTVGDLSKYTEQKLQEKFGMNNGTWLWNIARGINGEEVESRLLPKSHGSGKRFPGPQSLRIVQSVEHWINKLSEDLCERLNSDLEQNKRIAQTLTLHATAFISNGTDSTKKFPSKSCPLRYGQFKVQEDAMTLFRSGLREYLGFFGVNAFGNKQNEWRITTLSLSASKIVCIPSGTSSILKYFTEDSDITASIKPTEESERDGGSKLTEVKTLIQEQDACVLDDNLGTRALENTGEAAPIQRMPTILRFFSPGDAPFPIKKQGCFKSLHFSGAPSSSGLPQLNQRGDGAIKRSACANSGSRAEKHLRADEWKYDVDEIDHSVIDELPPEIQEEVRDWLHPRSRQVKQRKGIAAYFLPKPS</sequence>
<dbReference type="EMBL" id="CM042884">
    <property type="protein sequence ID" value="KAI4371218.1"/>
    <property type="molecule type" value="Genomic_DNA"/>
</dbReference>
<gene>
    <name evidence="1" type="ORF">MLD38_019481</name>
</gene>